<dbReference type="Proteomes" id="UP000327013">
    <property type="component" value="Chromosome 7"/>
</dbReference>
<feature type="compositionally biased region" description="Basic residues" evidence="1">
    <location>
        <begin position="36"/>
        <end position="53"/>
    </location>
</feature>
<proteinExistence type="predicted"/>
<feature type="region of interest" description="Disordered" evidence="1">
    <location>
        <begin position="23"/>
        <end position="53"/>
    </location>
</feature>
<accession>A0A5N6RQK7</accession>
<gene>
    <name evidence="2" type="ORF">FH972_018455</name>
</gene>
<sequence length="53" mass="6143">MWKVQLGAEKPMIRSTCTYASPNTKKILPKTDHHHLQNPKLCRRPSLKHSPTH</sequence>
<reference evidence="2 3" key="1">
    <citation type="submission" date="2019-06" db="EMBL/GenBank/DDBJ databases">
        <title>A chromosomal-level reference genome of Carpinus fangiana (Coryloideae, Betulaceae).</title>
        <authorList>
            <person name="Yang X."/>
            <person name="Wang Z."/>
            <person name="Zhang L."/>
            <person name="Hao G."/>
            <person name="Liu J."/>
            <person name="Yang Y."/>
        </authorList>
    </citation>
    <scope>NUCLEOTIDE SEQUENCE [LARGE SCALE GENOMIC DNA]</scope>
    <source>
        <strain evidence="2">Cfa_2016G</strain>
        <tissue evidence="2">Leaf</tissue>
    </source>
</reference>
<organism evidence="2 3">
    <name type="scientific">Carpinus fangiana</name>
    <dbReference type="NCBI Taxonomy" id="176857"/>
    <lineage>
        <taxon>Eukaryota</taxon>
        <taxon>Viridiplantae</taxon>
        <taxon>Streptophyta</taxon>
        <taxon>Embryophyta</taxon>
        <taxon>Tracheophyta</taxon>
        <taxon>Spermatophyta</taxon>
        <taxon>Magnoliopsida</taxon>
        <taxon>eudicotyledons</taxon>
        <taxon>Gunneridae</taxon>
        <taxon>Pentapetalae</taxon>
        <taxon>rosids</taxon>
        <taxon>fabids</taxon>
        <taxon>Fagales</taxon>
        <taxon>Betulaceae</taxon>
        <taxon>Carpinus</taxon>
    </lineage>
</organism>
<evidence type="ECO:0000313" key="2">
    <source>
        <dbReference type="EMBL" id="KAE8100569.1"/>
    </source>
</evidence>
<protein>
    <submittedName>
        <fullName evidence="2">Uncharacterized protein</fullName>
    </submittedName>
</protein>
<dbReference type="EMBL" id="CM017327">
    <property type="protein sequence ID" value="KAE8100569.1"/>
    <property type="molecule type" value="Genomic_DNA"/>
</dbReference>
<dbReference type="AlphaFoldDB" id="A0A5N6RQK7"/>
<evidence type="ECO:0000313" key="3">
    <source>
        <dbReference type="Proteomes" id="UP000327013"/>
    </source>
</evidence>
<keyword evidence="3" id="KW-1185">Reference proteome</keyword>
<evidence type="ECO:0000256" key="1">
    <source>
        <dbReference type="SAM" id="MobiDB-lite"/>
    </source>
</evidence>
<name>A0A5N6RQK7_9ROSI</name>